<dbReference type="Proteomes" id="UP000807769">
    <property type="component" value="Unassembled WGS sequence"/>
</dbReference>
<dbReference type="RefSeq" id="XP_041195970.1">
    <property type="nucleotide sequence ID" value="XM_041344473.1"/>
</dbReference>
<evidence type="ECO:0000256" key="1">
    <source>
        <dbReference type="SAM" id="MobiDB-lite"/>
    </source>
</evidence>
<name>A0A9P7JGE9_9AGAM</name>
<evidence type="ECO:0000313" key="2">
    <source>
        <dbReference type="EMBL" id="KAG1820903.1"/>
    </source>
</evidence>
<proteinExistence type="predicted"/>
<dbReference type="GeneID" id="64638489"/>
<organism evidence="2 3">
    <name type="scientific">Suillus subaureus</name>
    <dbReference type="NCBI Taxonomy" id="48587"/>
    <lineage>
        <taxon>Eukaryota</taxon>
        <taxon>Fungi</taxon>
        <taxon>Dikarya</taxon>
        <taxon>Basidiomycota</taxon>
        <taxon>Agaricomycotina</taxon>
        <taxon>Agaricomycetes</taxon>
        <taxon>Agaricomycetidae</taxon>
        <taxon>Boletales</taxon>
        <taxon>Suillineae</taxon>
        <taxon>Suillaceae</taxon>
        <taxon>Suillus</taxon>
    </lineage>
</organism>
<accession>A0A9P7JGE9</accession>
<reference evidence="2" key="1">
    <citation type="journal article" date="2020" name="New Phytol.">
        <title>Comparative genomics reveals dynamic genome evolution in host specialist ectomycorrhizal fungi.</title>
        <authorList>
            <person name="Lofgren L.A."/>
            <person name="Nguyen N.H."/>
            <person name="Vilgalys R."/>
            <person name="Ruytinx J."/>
            <person name="Liao H.L."/>
            <person name="Branco S."/>
            <person name="Kuo A."/>
            <person name="LaButti K."/>
            <person name="Lipzen A."/>
            <person name="Andreopoulos W."/>
            <person name="Pangilinan J."/>
            <person name="Riley R."/>
            <person name="Hundley H."/>
            <person name="Na H."/>
            <person name="Barry K."/>
            <person name="Grigoriev I.V."/>
            <person name="Stajich J.E."/>
            <person name="Kennedy P.G."/>
        </authorList>
    </citation>
    <scope>NUCLEOTIDE SEQUENCE</scope>
    <source>
        <strain evidence="2">MN1</strain>
    </source>
</reference>
<gene>
    <name evidence="2" type="ORF">BJ212DRAFT_967964</name>
</gene>
<dbReference type="EMBL" id="JABBWG010000007">
    <property type="protein sequence ID" value="KAG1820903.1"/>
    <property type="molecule type" value="Genomic_DNA"/>
</dbReference>
<protein>
    <submittedName>
        <fullName evidence="2">Uncharacterized protein</fullName>
    </submittedName>
</protein>
<sequence length="93" mass="10355">MSLPRAFVIEAYTRALDTDDCRRSISVITDLDIRWPILHITPALHAQSVTTSLQPGGLELKVPSKVNHVNKGHQRSPSRDALTLPRHALEPNL</sequence>
<evidence type="ECO:0000313" key="3">
    <source>
        <dbReference type="Proteomes" id="UP000807769"/>
    </source>
</evidence>
<feature type="region of interest" description="Disordered" evidence="1">
    <location>
        <begin position="68"/>
        <end position="93"/>
    </location>
</feature>
<comment type="caution">
    <text evidence="2">The sequence shown here is derived from an EMBL/GenBank/DDBJ whole genome shotgun (WGS) entry which is preliminary data.</text>
</comment>
<dbReference type="AlphaFoldDB" id="A0A9P7JGE9"/>
<keyword evidence="3" id="KW-1185">Reference proteome</keyword>